<dbReference type="PROSITE" id="PS51724">
    <property type="entry name" value="SPOR"/>
    <property type="match status" value="1"/>
</dbReference>
<keyword evidence="2" id="KW-0812">Transmembrane</keyword>
<dbReference type="EMBL" id="CP073355">
    <property type="protein sequence ID" value="URA10228.1"/>
    <property type="molecule type" value="Genomic_DNA"/>
</dbReference>
<reference evidence="4" key="2">
    <citation type="submission" date="2022-06" db="EMBL/GenBank/DDBJ databases">
        <title>Thermospira aquatica gen. nov., sp. nov.</title>
        <authorList>
            <person name="Ben Ali Gam Z."/>
            <person name="Labat M."/>
        </authorList>
    </citation>
    <scope>NUCLEOTIDE SEQUENCE</scope>
    <source>
        <strain evidence="4">F1F22</strain>
    </source>
</reference>
<evidence type="ECO:0000259" key="3">
    <source>
        <dbReference type="PROSITE" id="PS51724"/>
    </source>
</evidence>
<feature type="region of interest" description="Disordered" evidence="1">
    <location>
        <begin position="17"/>
        <end position="54"/>
    </location>
</feature>
<protein>
    <submittedName>
        <fullName evidence="4">SPOR domain-containing protein</fullName>
    </submittedName>
</protein>
<dbReference type="GO" id="GO:0030428">
    <property type="term" value="C:cell septum"/>
    <property type="evidence" value="ECO:0007669"/>
    <property type="project" value="TreeGrafter"/>
</dbReference>
<organism evidence="4 5">
    <name type="scientific">Thermospira aquatica</name>
    <dbReference type="NCBI Taxonomy" id="2828656"/>
    <lineage>
        <taxon>Bacteria</taxon>
        <taxon>Pseudomonadati</taxon>
        <taxon>Spirochaetota</taxon>
        <taxon>Spirochaetia</taxon>
        <taxon>Brevinematales</taxon>
        <taxon>Thermospiraceae</taxon>
        <taxon>Thermospira</taxon>
    </lineage>
</organism>
<sequence>MADVDIMDLFDKEFVTGEETPPLRSSSIPDYKPSRSYQTQNTRQNGEVLTSKKSIDEIKREPSLSPTSNDIDEKLVWVGAIFVFFGVFAFLLGYWLGNMKEKEITQLRKEKQTTLTQQIEEKKTEIALKQNALPVQQAVEVVQPVPTPAPQASTPAPTVQEVPVVPSLTETTQPKTTSQPRTQTKPPSQSQTTVQTTTTQTTKPSPQTTTSSGGSYTIQISAHTDLTKAQAVETQLRKSGFSPYIVESVLNEVTYYRVRVGSYGSKAEAETALAKLKQLSLAKDAYILSLK</sequence>
<keyword evidence="2" id="KW-0472">Membrane</keyword>
<feature type="compositionally biased region" description="Low complexity" evidence="1">
    <location>
        <begin position="171"/>
        <end position="212"/>
    </location>
</feature>
<gene>
    <name evidence="4" type="ORF">KDW03_00010</name>
</gene>
<proteinExistence type="predicted"/>
<feature type="compositionally biased region" description="Low complexity" evidence="1">
    <location>
        <begin position="146"/>
        <end position="160"/>
    </location>
</feature>
<dbReference type="PANTHER" id="PTHR38687:SF1">
    <property type="entry name" value="CELL DIVISION PROTEIN DEDD"/>
    <property type="match status" value="1"/>
</dbReference>
<evidence type="ECO:0000256" key="2">
    <source>
        <dbReference type="SAM" id="Phobius"/>
    </source>
</evidence>
<feature type="region of interest" description="Disordered" evidence="1">
    <location>
        <begin position="170"/>
        <end position="215"/>
    </location>
</feature>
<dbReference type="Gene3D" id="3.30.70.1070">
    <property type="entry name" value="Sporulation related repeat"/>
    <property type="match status" value="1"/>
</dbReference>
<evidence type="ECO:0000313" key="4">
    <source>
        <dbReference type="EMBL" id="URA10228.1"/>
    </source>
</evidence>
<accession>A0AAX3BD67</accession>
<dbReference type="GO" id="GO:0042834">
    <property type="term" value="F:peptidoglycan binding"/>
    <property type="evidence" value="ECO:0007669"/>
    <property type="project" value="InterPro"/>
</dbReference>
<reference evidence="4" key="1">
    <citation type="submission" date="2021-04" db="EMBL/GenBank/DDBJ databases">
        <authorList>
            <person name="Postec A."/>
        </authorList>
    </citation>
    <scope>NUCLEOTIDE SEQUENCE</scope>
    <source>
        <strain evidence="4">F1F22</strain>
    </source>
</reference>
<dbReference type="InterPro" id="IPR007730">
    <property type="entry name" value="SPOR-like_dom"/>
</dbReference>
<dbReference type="RefSeq" id="WP_271435361.1">
    <property type="nucleotide sequence ID" value="NZ_CP073355.1"/>
</dbReference>
<feature type="domain" description="SPOR" evidence="3">
    <location>
        <begin position="210"/>
        <end position="289"/>
    </location>
</feature>
<dbReference type="Pfam" id="PF05036">
    <property type="entry name" value="SPOR"/>
    <property type="match status" value="1"/>
</dbReference>
<dbReference type="KEGG" id="taqu:KDW03_00010"/>
<dbReference type="AlphaFoldDB" id="A0AAX3BD67"/>
<dbReference type="Proteomes" id="UP001056539">
    <property type="component" value="Chromosome"/>
</dbReference>
<dbReference type="GO" id="GO:0032506">
    <property type="term" value="P:cytokinetic process"/>
    <property type="evidence" value="ECO:0007669"/>
    <property type="project" value="TreeGrafter"/>
</dbReference>
<feature type="compositionally biased region" description="Polar residues" evidence="1">
    <location>
        <begin position="35"/>
        <end position="52"/>
    </location>
</feature>
<dbReference type="SUPFAM" id="SSF110997">
    <property type="entry name" value="Sporulation related repeat"/>
    <property type="match status" value="1"/>
</dbReference>
<dbReference type="GO" id="GO:0032153">
    <property type="term" value="C:cell division site"/>
    <property type="evidence" value="ECO:0007669"/>
    <property type="project" value="TreeGrafter"/>
</dbReference>
<dbReference type="InterPro" id="IPR036680">
    <property type="entry name" value="SPOR-like_sf"/>
</dbReference>
<feature type="transmembrane region" description="Helical" evidence="2">
    <location>
        <begin position="75"/>
        <end position="96"/>
    </location>
</feature>
<keyword evidence="5" id="KW-1185">Reference proteome</keyword>
<dbReference type="InterPro" id="IPR052521">
    <property type="entry name" value="Cell_div_SPOR-domain"/>
</dbReference>
<name>A0AAX3BD67_9SPIR</name>
<evidence type="ECO:0000256" key="1">
    <source>
        <dbReference type="SAM" id="MobiDB-lite"/>
    </source>
</evidence>
<feature type="region of interest" description="Disordered" evidence="1">
    <location>
        <begin position="146"/>
        <end position="165"/>
    </location>
</feature>
<evidence type="ECO:0000313" key="5">
    <source>
        <dbReference type="Proteomes" id="UP001056539"/>
    </source>
</evidence>
<keyword evidence="2" id="KW-1133">Transmembrane helix</keyword>
<dbReference type="PANTHER" id="PTHR38687">
    <property type="entry name" value="CELL DIVISION PROTEIN DEDD-RELATED"/>
    <property type="match status" value="1"/>
</dbReference>